<dbReference type="PATRIC" id="fig|1768241.3.peg.4109"/>
<gene>
    <name evidence="2" type="ORF">TRIHO_39370</name>
</gene>
<keyword evidence="1" id="KW-0732">Signal</keyword>
<evidence type="ECO:0000313" key="2">
    <source>
        <dbReference type="EMBL" id="KUP91250.1"/>
    </source>
</evidence>
<dbReference type="AlphaFoldDB" id="A0A132BU27"/>
<dbReference type="InterPro" id="IPR047111">
    <property type="entry name" value="YbaP-like"/>
</dbReference>
<evidence type="ECO:0000313" key="3">
    <source>
        <dbReference type="Proteomes" id="UP000068382"/>
    </source>
</evidence>
<dbReference type="CDD" id="cd14789">
    <property type="entry name" value="Tiki"/>
    <property type="match status" value="1"/>
</dbReference>
<dbReference type="Proteomes" id="UP000068382">
    <property type="component" value="Unassembled WGS sequence"/>
</dbReference>
<comment type="caution">
    <text evidence="2">The sequence shown here is derived from an EMBL/GenBank/DDBJ whole genome shotgun (WGS) entry which is preliminary data.</text>
</comment>
<dbReference type="InterPro" id="IPR002816">
    <property type="entry name" value="TraB/PrgY/GumN_fam"/>
</dbReference>
<feature type="chain" id="PRO_5007288510" evidence="1">
    <location>
        <begin position="32"/>
        <end position="348"/>
    </location>
</feature>
<evidence type="ECO:0000256" key="1">
    <source>
        <dbReference type="SAM" id="SignalP"/>
    </source>
</evidence>
<dbReference type="EMBL" id="LPUY01000101">
    <property type="protein sequence ID" value="KUP91250.1"/>
    <property type="molecule type" value="Genomic_DNA"/>
</dbReference>
<accession>A0A132BU27</accession>
<keyword evidence="3" id="KW-1185">Reference proteome</keyword>
<feature type="signal peptide" evidence="1">
    <location>
        <begin position="1"/>
        <end position="31"/>
    </location>
</feature>
<sequence length="348" mass="38544">MAPRRLARALVLSLTLTLSLSLAVAPGLAEARCTGADLRDHLTESGRTRLDAALTKVPYALGNHWIAQKGSRRIHVIGTQHSGDARMFAMMRQIRPLIPQMDAVFLEVTEPQMRAADQEQEAMAQYFLLPAGRRLDRMMGAQDWQDLSSRLAEMGIEPQMAALMQPWYLSDFLTGTDCRKRGFGSRRGLDDRIERVARFHAIPTLGLEAPEAGLAALAALPLADQVGMLMLDLRSDTRHEDLFVTLSESYFDNRLTEGRILMSWMLYRDLPVARSEVQRLLRGFDRSVLDQRNRAWITRLEAALDAATAPGPTQSVMVAVGAAHLGGEAGLLNLLAARGYQLRRAGST</sequence>
<proteinExistence type="predicted"/>
<dbReference type="PANTHER" id="PTHR40590">
    <property type="entry name" value="CYTOPLASMIC PROTEIN-RELATED"/>
    <property type="match status" value="1"/>
</dbReference>
<protein>
    <submittedName>
        <fullName evidence="2">TraB family protein</fullName>
    </submittedName>
</protein>
<reference evidence="2 3" key="1">
    <citation type="submission" date="2015-12" db="EMBL/GenBank/DDBJ databases">
        <title>Genome sequence of the marine Rhodobacteraceae strain O3.65, Candidatus Tritonibacter horizontis.</title>
        <authorList>
            <person name="Poehlein A."/>
            <person name="Giebel H.A."/>
            <person name="Voget S."/>
            <person name="Brinkhoff T."/>
        </authorList>
    </citation>
    <scope>NUCLEOTIDE SEQUENCE [LARGE SCALE GENOMIC DNA]</scope>
    <source>
        <strain evidence="2 3">O3.65</strain>
    </source>
</reference>
<dbReference type="Pfam" id="PF01963">
    <property type="entry name" value="TraB_PrgY_gumN"/>
    <property type="match status" value="1"/>
</dbReference>
<organism evidence="2 3">
    <name type="scientific">Tritonibacter horizontis</name>
    <dbReference type="NCBI Taxonomy" id="1768241"/>
    <lineage>
        <taxon>Bacteria</taxon>
        <taxon>Pseudomonadati</taxon>
        <taxon>Pseudomonadota</taxon>
        <taxon>Alphaproteobacteria</taxon>
        <taxon>Rhodobacterales</taxon>
        <taxon>Paracoccaceae</taxon>
        <taxon>Tritonibacter</taxon>
    </lineage>
</organism>
<name>A0A132BU27_9RHOB</name>
<dbReference type="PANTHER" id="PTHR40590:SF1">
    <property type="entry name" value="CYTOPLASMIC PROTEIN"/>
    <property type="match status" value="1"/>
</dbReference>